<evidence type="ECO:0000259" key="9">
    <source>
        <dbReference type="PROSITE" id="PS50127"/>
    </source>
</evidence>
<feature type="compositionally biased region" description="Basic and acidic residues" evidence="7">
    <location>
        <begin position="80"/>
        <end position="91"/>
    </location>
</feature>
<evidence type="ECO:0000256" key="5">
    <source>
        <dbReference type="ARBA" id="ARBA00022833"/>
    </source>
</evidence>
<evidence type="ECO:0000313" key="10">
    <source>
        <dbReference type="EMBL" id="PTQ35570.1"/>
    </source>
</evidence>
<name>A0A2R6WNY5_MARPO</name>
<evidence type="ECO:0000259" key="8">
    <source>
        <dbReference type="PROSITE" id="PS50089"/>
    </source>
</evidence>
<keyword evidence="4" id="KW-0833">Ubl conjugation pathway</keyword>
<feature type="region of interest" description="Disordered" evidence="7">
    <location>
        <begin position="57"/>
        <end position="99"/>
    </location>
</feature>
<dbReference type="PROSITE" id="PS00518">
    <property type="entry name" value="ZF_RING_1"/>
    <property type="match status" value="1"/>
</dbReference>
<dbReference type="Gene3D" id="3.30.40.10">
    <property type="entry name" value="Zinc/RING finger domain, C3HC4 (zinc finger)"/>
    <property type="match status" value="1"/>
</dbReference>
<dbReference type="InterPro" id="IPR027370">
    <property type="entry name" value="Znf-RING_euk"/>
</dbReference>
<dbReference type="Gene3D" id="3.10.110.10">
    <property type="entry name" value="Ubiquitin Conjugating Enzyme"/>
    <property type="match status" value="1"/>
</dbReference>
<dbReference type="OrthoDB" id="47801at2759"/>
<feature type="domain" description="UBC core" evidence="9">
    <location>
        <begin position="649"/>
        <end position="812"/>
    </location>
</feature>
<keyword evidence="1" id="KW-0808">Transferase</keyword>
<dbReference type="PANTHER" id="PTHR46116">
    <property type="entry name" value="(E3-INDEPENDENT) E2 UBIQUITIN-CONJUGATING ENZYME"/>
    <property type="match status" value="1"/>
</dbReference>
<dbReference type="EMBL" id="KZ772742">
    <property type="protein sequence ID" value="PTQ35570.1"/>
    <property type="molecule type" value="Genomic_DNA"/>
</dbReference>
<dbReference type="InterPro" id="IPR013083">
    <property type="entry name" value="Znf_RING/FYVE/PHD"/>
</dbReference>
<dbReference type="GO" id="GO:0008270">
    <property type="term" value="F:zinc ion binding"/>
    <property type="evidence" value="ECO:0007669"/>
    <property type="project" value="UniProtKB-KW"/>
</dbReference>
<dbReference type="SUPFAM" id="SSF54495">
    <property type="entry name" value="UBC-like"/>
    <property type="match status" value="1"/>
</dbReference>
<evidence type="ECO:0000256" key="7">
    <source>
        <dbReference type="SAM" id="MobiDB-lite"/>
    </source>
</evidence>
<feature type="domain" description="RING-type" evidence="8">
    <location>
        <begin position="103"/>
        <end position="157"/>
    </location>
</feature>
<gene>
    <name evidence="10" type="ORF">MARPO_0070s0037</name>
</gene>
<keyword evidence="11" id="KW-1185">Reference proteome</keyword>
<evidence type="ECO:0000256" key="2">
    <source>
        <dbReference type="ARBA" id="ARBA00022723"/>
    </source>
</evidence>
<keyword evidence="2" id="KW-0479">Metal-binding</keyword>
<keyword evidence="3 6" id="KW-0863">Zinc-finger</keyword>
<dbReference type="OMA" id="MSSANMI"/>
<dbReference type="InterPro" id="IPR017907">
    <property type="entry name" value="Znf_RING_CS"/>
</dbReference>
<dbReference type="AlphaFoldDB" id="A0A2R6WNY5"/>
<organism evidence="10 11">
    <name type="scientific">Marchantia polymorpha</name>
    <name type="common">Common liverwort</name>
    <name type="synonym">Marchantia aquatica</name>
    <dbReference type="NCBI Taxonomy" id="3197"/>
    <lineage>
        <taxon>Eukaryota</taxon>
        <taxon>Viridiplantae</taxon>
        <taxon>Streptophyta</taxon>
        <taxon>Embryophyta</taxon>
        <taxon>Marchantiophyta</taxon>
        <taxon>Marchantiopsida</taxon>
        <taxon>Marchantiidae</taxon>
        <taxon>Marchantiales</taxon>
        <taxon>Marchantiaceae</taxon>
        <taxon>Marchantia</taxon>
    </lineage>
</organism>
<protein>
    <recommendedName>
        <fullName evidence="12">UBC core domain-containing protein</fullName>
    </recommendedName>
</protein>
<dbReference type="SUPFAM" id="SSF57850">
    <property type="entry name" value="RING/U-box"/>
    <property type="match status" value="1"/>
</dbReference>
<dbReference type="PANTHER" id="PTHR46116:SF39">
    <property type="entry name" value="BACULOVIRAL IAP REPEAT-CONTAINING PROTEIN 6"/>
    <property type="match status" value="1"/>
</dbReference>
<dbReference type="InterPro" id="IPR000608">
    <property type="entry name" value="UBC"/>
</dbReference>
<dbReference type="Gramene" id="Mp4g14440.1">
    <property type="protein sequence ID" value="Mp4g14440.1.cds"/>
    <property type="gene ID" value="Mp4g14440"/>
</dbReference>
<dbReference type="Pfam" id="PF00179">
    <property type="entry name" value="UQ_con"/>
    <property type="match status" value="1"/>
</dbReference>
<dbReference type="Proteomes" id="UP000244005">
    <property type="component" value="Unassembled WGS sequence"/>
</dbReference>
<sequence length="881" mass="98075">MGWLRSLLRSFSTSDISGGRSTRLCLCPCDVMAPCTRSRSRASIDRAELDSDAREIEKKGLGGLPPNPPKPVTRASKRLRKDELAVDDSKKQGARGSSPGGDCWICKDLHAKDPFTTGCGHTYCRTCIVEYVRKVVKSQMAVLNPTYPDLMAQLMCPNSSCKEELSQRELTVLLGAKASRVYGKWLATILDKFYRPSLIKDARLECTNIKCTKGAPTVVLSSKVSDIGTTKVRHALQVRGIQRKCMKQQCVRLLLNTVGLDEKEANRAVWICTTCEAAWCVACGVQIPPTSKNDKSKGHSHCEGVQRYEVYKSLVELNEACSIYTLGLQTHNFRKSKSGGSGKTIWADGTGFGGDYIESKHHSEAMQAAARKAELELDNRVEKQLSLLTRVLKVEGEGEDGTSSRLSVATCALFKWDNILSQLLRQLATNDSMLDISERSSLYLKMVELLKAIRMHDELLPVLLGCSTSAEVSDKECDVAKSMGLKVVSNVAQQEGGEDISDDRDNTVMRKLANIYKQAKVMLQRMQSGSLEGTAAADVDMSLARELCHCYEVLLESAMKEDSAIDDRRQSVEVGVSTRSRERKLESEEEEAKTKMAVSLYKEKLRSLQFKQLPMADANGEYRHHFKDHITGKVANSTCIDKRGSHNHKRMLHLSKEIASLATTLPLEWESSIHLCVDESRVDVLRAMIVGPQGTPYQNGLFMFDIFLPPDYPQVPPHVHFLTTGGGKVRFNPNLYDSGKICLSLLGTWSGPGWVPGKSTLLQVLVSIQSLIFVKDPYYNEPGFEQTKSPEAEKENSRHREHTLSLAVLGALRKPDPLFADVVREHFLLKREEMEQQCDEWIAITAEGYAKHRITNIAKEVKAELEVLCSSKDSLLSIYLS</sequence>
<dbReference type="SMART" id="SM00212">
    <property type="entry name" value="UBCc"/>
    <property type="match status" value="1"/>
</dbReference>
<dbReference type="PROSITE" id="PS50127">
    <property type="entry name" value="UBC_2"/>
    <property type="match status" value="1"/>
</dbReference>
<dbReference type="InterPro" id="IPR001841">
    <property type="entry name" value="Znf_RING"/>
</dbReference>
<dbReference type="InterPro" id="IPR016135">
    <property type="entry name" value="UBQ-conjugating_enzyme/RWD"/>
</dbReference>
<dbReference type="PROSITE" id="PS50089">
    <property type="entry name" value="ZF_RING_2"/>
    <property type="match status" value="1"/>
</dbReference>
<evidence type="ECO:0000256" key="6">
    <source>
        <dbReference type="PROSITE-ProRule" id="PRU00175"/>
    </source>
</evidence>
<dbReference type="SMART" id="SM00184">
    <property type="entry name" value="RING"/>
    <property type="match status" value="1"/>
</dbReference>
<evidence type="ECO:0000313" key="11">
    <source>
        <dbReference type="Proteomes" id="UP000244005"/>
    </source>
</evidence>
<dbReference type="Pfam" id="PF13445">
    <property type="entry name" value="zf-RING_UBOX"/>
    <property type="match status" value="1"/>
</dbReference>
<dbReference type="CDD" id="cd23810">
    <property type="entry name" value="UBCc_BIRC6"/>
    <property type="match status" value="1"/>
</dbReference>
<evidence type="ECO:0000256" key="4">
    <source>
        <dbReference type="ARBA" id="ARBA00022786"/>
    </source>
</evidence>
<keyword evidence="5" id="KW-0862">Zinc</keyword>
<evidence type="ECO:0000256" key="3">
    <source>
        <dbReference type="ARBA" id="ARBA00022771"/>
    </source>
</evidence>
<dbReference type="GO" id="GO:0061631">
    <property type="term" value="F:ubiquitin conjugating enzyme activity"/>
    <property type="evidence" value="ECO:0000318"/>
    <property type="project" value="GO_Central"/>
</dbReference>
<accession>A0A2R6WNY5</accession>
<evidence type="ECO:0000256" key="1">
    <source>
        <dbReference type="ARBA" id="ARBA00022679"/>
    </source>
</evidence>
<evidence type="ECO:0008006" key="12">
    <source>
        <dbReference type="Google" id="ProtNLM"/>
    </source>
</evidence>
<proteinExistence type="predicted"/>
<reference evidence="11" key="1">
    <citation type="journal article" date="2017" name="Cell">
        <title>Insights into land plant evolution garnered from the Marchantia polymorpha genome.</title>
        <authorList>
            <person name="Bowman J.L."/>
            <person name="Kohchi T."/>
            <person name="Yamato K.T."/>
            <person name="Jenkins J."/>
            <person name="Shu S."/>
            <person name="Ishizaki K."/>
            <person name="Yamaoka S."/>
            <person name="Nishihama R."/>
            <person name="Nakamura Y."/>
            <person name="Berger F."/>
            <person name="Adam C."/>
            <person name="Aki S.S."/>
            <person name="Althoff F."/>
            <person name="Araki T."/>
            <person name="Arteaga-Vazquez M.A."/>
            <person name="Balasubrmanian S."/>
            <person name="Barry K."/>
            <person name="Bauer D."/>
            <person name="Boehm C.R."/>
            <person name="Briginshaw L."/>
            <person name="Caballero-Perez J."/>
            <person name="Catarino B."/>
            <person name="Chen F."/>
            <person name="Chiyoda S."/>
            <person name="Chovatia M."/>
            <person name="Davies K.M."/>
            <person name="Delmans M."/>
            <person name="Demura T."/>
            <person name="Dierschke T."/>
            <person name="Dolan L."/>
            <person name="Dorantes-Acosta A.E."/>
            <person name="Eklund D.M."/>
            <person name="Florent S.N."/>
            <person name="Flores-Sandoval E."/>
            <person name="Fujiyama A."/>
            <person name="Fukuzawa H."/>
            <person name="Galik B."/>
            <person name="Grimanelli D."/>
            <person name="Grimwood J."/>
            <person name="Grossniklaus U."/>
            <person name="Hamada T."/>
            <person name="Haseloff J."/>
            <person name="Hetherington A.J."/>
            <person name="Higo A."/>
            <person name="Hirakawa Y."/>
            <person name="Hundley H.N."/>
            <person name="Ikeda Y."/>
            <person name="Inoue K."/>
            <person name="Inoue S.I."/>
            <person name="Ishida S."/>
            <person name="Jia Q."/>
            <person name="Kakita M."/>
            <person name="Kanazawa T."/>
            <person name="Kawai Y."/>
            <person name="Kawashima T."/>
            <person name="Kennedy M."/>
            <person name="Kinose K."/>
            <person name="Kinoshita T."/>
            <person name="Kohara Y."/>
            <person name="Koide E."/>
            <person name="Komatsu K."/>
            <person name="Kopischke S."/>
            <person name="Kubo M."/>
            <person name="Kyozuka J."/>
            <person name="Lagercrantz U."/>
            <person name="Lin S.S."/>
            <person name="Lindquist E."/>
            <person name="Lipzen A.M."/>
            <person name="Lu C.W."/>
            <person name="De Luna E."/>
            <person name="Martienssen R.A."/>
            <person name="Minamino N."/>
            <person name="Mizutani M."/>
            <person name="Mizutani M."/>
            <person name="Mochizuki N."/>
            <person name="Monte I."/>
            <person name="Mosher R."/>
            <person name="Nagasaki H."/>
            <person name="Nakagami H."/>
            <person name="Naramoto S."/>
            <person name="Nishitani K."/>
            <person name="Ohtani M."/>
            <person name="Okamoto T."/>
            <person name="Okumura M."/>
            <person name="Phillips J."/>
            <person name="Pollak B."/>
            <person name="Reinders A."/>
            <person name="Rovekamp M."/>
            <person name="Sano R."/>
            <person name="Sawa S."/>
            <person name="Schmid M.W."/>
            <person name="Shirakawa M."/>
            <person name="Solano R."/>
            <person name="Spunde A."/>
            <person name="Suetsugu N."/>
            <person name="Sugano S."/>
            <person name="Sugiyama A."/>
            <person name="Sun R."/>
            <person name="Suzuki Y."/>
            <person name="Takenaka M."/>
            <person name="Takezawa D."/>
            <person name="Tomogane H."/>
            <person name="Tsuzuki M."/>
            <person name="Ueda T."/>
            <person name="Umeda M."/>
            <person name="Ward J.M."/>
            <person name="Watanabe Y."/>
            <person name="Yazaki K."/>
            <person name="Yokoyama R."/>
            <person name="Yoshitake Y."/>
            <person name="Yotsui I."/>
            <person name="Zachgo S."/>
            <person name="Schmutz J."/>
        </authorList>
    </citation>
    <scope>NUCLEOTIDE SEQUENCE [LARGE SCALE GENOMIC DNA]</scope>
    <source>
        <strain evidence="11">Tak-1</strain>
    </source>
</reference>